<organism evidence="3">
    <name type="scientific">Schistosoma curassoni</name>
    <dbReference type="NCBI Taxonomy" id="6186"/>
    <lineage>
        <taxon>Eukaryota</taxon>
        <taxon>Metazoa</taxon>
        <taxon>Spiralia</taxon>
        <taxon>Lophotrochozoa</taxon>
        <taxon>Platyhelminthes</taxon>
        <taxon>Trematoda</taxon>
        <taxon>Digenea</taxon>
        <taxon>Strigeidida</taxon>
        <taxon>Schistosomatoidea</taxon>
        <taxon>Schistosomatidae</taxon>
        <taxon>Schistosoma</taxon>
    </lineage>
</organism>
<reference evidence="3" key="1">
    <citation type="submission" date="2016-06" db="UniProtKB">
        <authorList>
            <consortium name="WormBaseParasite"/>
        </authorList>
    </citation>
    <scope>IDENTIFICATION</scope>
</reference>
<evidence type="ECO:0000313" key="1">
    <source>
        <dbReference type="EMBL" id="VDP75159.1"/>
    </source>
</evidence>
<name>A0A183L1Z5_9TREM</name>
<evidence type="ECO:0000313" key="2">
    <source>
        <dbReference type="Proteomes" id="UP000279833"/>
    </source>
</evidence>
<evidence type="ECO:0000313" key="3">
    <source>
        <dbReference type="WBParaSite" id="SCUD_0002134901-mRNA-1"/>
    </source>
</evidence>
<accession>A0A183L1Z5</accession>
<proteinExistence type="predicted"/>
<dbReference type="WBParaSite" id="SCUD_0002134901-mRNA-1">
    <property type="protein sequence ID" value="SCUD_0002134901-mRNA-1"/>
    <property type="gene ID" value="SCUD_0002134901"/>
</dbReference>
<protein>
    <submittedName>
        <fullName evidence="1 3">Uncharacterized protein</fullName>
    </submittedName>
</protein>
<reference evidence="1 2" key="2">
    <citation type="submission" date="2018-11" db="EMBL/GenBank/DDBJ databases">
        <authorList>
            <consortium name="Pathogen Informatics"/>
        </authorList>
    </citation>
    <scope>NUCLEOTIDE SEQUENCE [LARGE SCALE GENOMIC DNA]</scope>
    <source>
        <strain evidence="1">Dakar</strain>
        <strain evidence="2">Dakar, Senegal</strain>
    </source>
</reference>
<dbReference type="AlphaFoldDB" id="A0A183L1Z5"/>
<gene>
    <name evidence="1" type="ORF">SCUD_LOCUS21346</name>
</gene>
<dbReference type="Proteomes" id="UP000279833">
    <property type="component" value="Unassembled WGS sequence"/>
</dbReference>
<dbReference type="EMBL" id="UZAK01046356">
    <property type="protein sequence ID" value="VDP75159.1"/>
    <property type="molecule type" value="Genomic_DNA"/>
</dbReference>
<keyword evidence="2" id="KW-1185">Reference proteome</keyword>
<sequence length="49" mass="5941">MKLFLINGLRIQRLVQYLLILVTIHQMKPTNLLIYLYSMVTCYYVCYHC</sequence>